<organism evidence="2 3">
    <name type="scientific">Albula glossodonta</name>
    <name type="common">roundjaw bonefish</name>
    <dbReference type="NCBI Taxonomy" id="121402"/>
    <lineage>
        <taxon>Eukaryota</taxon>
        <taxon>Metazoa</taxon>
        <taxon>Chordata</taxon>
        <taxon>Craniata</taxon>
        <taxon>Vertebrata</taxon>
        <taxon>Euteleostomi</taxon>
        <taxon>Actinopterygii</taxon>
        <taxon>Neopterygii</taxon>
        <taxon>Teleostei</taxon>
        <taxon>Albuliformes</taxon>
        <taxon>Albulidae</taxon>
        <taxon>Albula</taxon>
    </lineage>
</organism>
<dbReference type="Gene3D" id="3.90.226.10">
    <property type="entry name" value="2-enoyl-CoA Hydratase, Chain A, domain 1"/>
    <property type="match status" value="1"/>
</dbReference>
<sequence>MHGSIASVPGLCSFLFGANQKILLDKLYNRSSDSTVEMWTPSGVTGETFISEKRIIILISGATSGAAEEFISILKRLGRATVIGHTTSGGSLTAMSFRIDGTDLYLSVPVVRSDASQGRSWEGVGVDPHIPVSAENALDKAKEILNQHLIGME</sequence>
<protein>
    <recommendedName>
        <fullName evidence="1">Tail specific protease domain-containing protein</fullName>
    </recommendedName>
</protein>
<evidence type="ECO:0000259" key="1">
    <source>
        <dbReference type="SMART" id="SM00245"/>
    </source>
</evidence>
<dbReference type="EMBL" id="JAFBMS010000038">
    <property type="protein sequence ID" value="KAG9341090.1"/>
    <property type="molecule type" value="Genomic_DNA"/>
</dbReference>
<proteinExistence type="predicted"/>
<feature type="domain" description="Tail specific protease" evidence="1">
    <location>
        <begin position="1"/>
        <end position="133"/>
    </location>
</feature>
<gene>
    <name evidence="2" type="ORF">JZ751_019844</name>
</gene>
<dbReference type="InterPro" id="IPR029045">
    <property type="entry name" value="ClpP/crotonase-like_dom_sf"/>
</dbReference>
<comment type="caution">
    <text evidence="2">The sequence shown here is derived from an EMBL/GenBank/DDBJ whole genome shotgun (WGS) entry which is preliminary data.</text>
</comment>
<dbReference type="SMART" id="SM00245">
    <property type="entry name" value="TSPc"/>
    <property type="match status" value="1"/>
</dbReference>
<dbReference type="PANTHER" id="PTHR11261:SF3">
    <property type="entry name" value="RETINOL-BINDING PROTEIN 3"/>
    <property type="match status" value="1"/>
</dbReference>
<name>A0A8T2NPG5_9TELE</name>
<dbReference type="AlphaFoldDB" id="A0A8T2NPG5"/>
<dbReference type="GO" id="GO:0008236">
    <property type="term" value="F:serine-type peptidase activity"/>
    <property type="evidence" value="ECO:0007669"/>
    <property type="project" value="InterPro"/>
</dbReference>
<evidence type="ECO:0000313" key="3">
    <source>
        <dbReference type="Proteomes" id="UP000824540"/>
    </source>
</evidence>
<keyword evidence="3" id="KW-1185">Reference proteome</keyword>
<dbReference type="InterPro" id="IPR005151">
    <property type="entry name" value="Tail-specific_protease"/>
</dbReference>
<reference evidence="2" key="1">
    <citation type="thesis" date="2021" institute="BYU ScholarsArchive" country="Provo, UT, USA">
        <title>Applications of and Algorithms for Genome Assembly and Genomic Analyses with an Emphasis on Marine Teleosts.</title>
        <authorList>
            <person name="Pickett B.D."/>
        </authorList>
    </citation>
    <scope>NUCLEOTIDE SEQUENCE</scope>
    <source>
        <strain evidence="2">HI-2016</strain>
    </source>
</reference>
<dbReference type="CDD" id="cd07563">
    <property type="entry name" value="Peptidase_S41_IRBP"/>
    <property type="match status" value="1"/>
</dbReference>
<dbReference type="SUPFAM" id="SSF52096">
    <property type="entry name" value="ClpP/crotonase"/>
    <property type="match status" value="1"/>
</dbReference>
<dbReference type="PANTHER" id="PTHR11261">
    <property type="entry name" value="INTERPHOTORECEPTOR RETINOID-BINDING PROTEIN"/>
    <property type="match status" value="1"/>
</dbReference>
<accession>A0A8T2NPG5</accession>
<evidence type="ECO:0000313" key="2">
    <source>
        <dbReference type="EMBL" id="KAG9341090.1"/>
    </source>
</evidence>
<dbReference type="GO" id="GO:0006508">
    <property type="term" value="P:proteolysis"/>
    <property type="evidence" value="ECO:0007669"/>
    <property type="project" value="InterPro"/>
</dbReference>
<dbReference type="Pfam" id="PF03572">
    <property type="entry name" value="Peptidase_S41"/>
    <property type="match status" value="1"/>
</dbReference>
<dbReference type="Proteomes" id="UP000824540">
    <property type="component" value="Unassembled WGS sequence"/>
</dbReference>
<dbReference type="OrthoDB" id="9903518at2759"/>